<comment type="subcellular location">
    <subcellularLocation>
        <location evidence="1">Mitochondrion</location>
    </subcellularLocation>
</comment>
<proteinExistence type="predicted"/>
<feature type="domain" description="SAM-dependent MTase TRM10-type" evidence="10">
    <location>
        <begin position="177"/>
        <end position="373"/>
    </location>
</feature>
<evidence type="ECO:0000256" key="9">
    <source>
        <dbReference type="ARBA" id="ARBA00029803"/>
    </source>
</evidence>
<name>A0A7J7JJA5_BUGNE</name>
<dbReference type="InterPro" id="IPR007356">
    <property type="entry name" value="tRNA_m1G_MeTrfase_euk"/>
</dbReference>
<keyword evidence="7" id="KW-0175">Coiled coil</keyword>
<dbReference type="GO" id="GO:0000049">
    <property type="term" value="F:tRNA binding"/>
    <property type="evidence" value="ECO:0007669"/>
    <property type="project" value="TreeGrafter"/>
</dbReference>
<keyword evidence="8" id="KW-0496">Mitochondrion</keyword>
<evidence type="ECO:0000256" key="2">
    <source>
        <dbReference type="ARBA" id="ARBA00022603"/>
    </source>
</evidence>
<dbReference type="GO" id="GO:0097745">
    <property type="term" value="P:mitochondrial tRNA 5'-end processing"/>
    <property type="evidence" value="ECO:0007669"/>
    <property type="project" value="TreeGrafter"/>
</dbReference>
<reference evidence="11" key="1">
    <citation type="submission" date="2020-06" db="EMBL/GenBank/DDBJ databases">
        <title>Draft genome of Bugula neritina, a colonial animal packing powerful symbionts and potential medicines.</title>
        <authorList>
            <person name="Rayko M."/>
        </authorList>
    </citation>
    <scope>NUCLEOTIDE SEQUENCE [LARGE SCALE GENOMIC DNA]</scope>
    <source>
        <strain evidence="11">Kwan_BN1</strain>
    </source>
</reference>
<keyword evidence="12" id="KW-1185">Reference proteome</keyword>
<evidence type="ECO:0000256" key="1">
    <source>
        <dbReference type="ARBA" id="ARBA00004173"/>
    </source>
</evidence>
<sequence length="446" mass="50346">MFKRLLKQLYLSSQHKVSCCAKHSQSQGRVKHSQGQSCVKQSQGVTADATDSTTAGVDTRLKSTETLQNEFARLTIQQLQTIIAAYNHLLPTIYKQEELLQYAPESSLYAVFDINSYVQREFYIDEMMVRCGNAKTKAMMQTLQPIDEIIAKALEPSNDLAYKHILTSKKRHRSLVFGNNAMHAMKFGQPLVVDCSFEDTMQNRSLESYKTQIFHLLSNNDTSPNPFHLHLCNLTSDSVLHTEQSHGPTVHSVIDQTFATTTDQCFTSLFDRKDLVMLSPDAPLYMEKFSNEKVYIIGGIVDLADCTPLTLSKAEKLGIECRKLPLDVYIRWAAGSGKRLTLTSVLSIISKLALGSDWSDAILQSLPKRLVTPVARPDILAHREAHAKKLRKSVERNKQHMVDDLGIYYRRYLTGKMSASNFEKKSRNVKKLIGKDPDLNLGRTLN</sequence>
<evidence type="ECO:0000256" key="5">
    <source>
        <dbReference type="ARBA" id="ARBA00022694"/>
    </source>
</evidence>
<evidence type="ECO:0000256" key="8">
    <source>
        <dbReference type="ARBA" id="ARBA00023128"/>
    </source>
</evidence>
<keyword evidence="4" id="KW-0949">S-adenosyl-L-methionine</keyword>
<keyword evidence="2" id="KW-0489">Methyltransferase</keyword>
<organism evidence="11 12">
    <name type="scientific">Bugula neritina</name>
    <name type="common">Brown bryozoan</name>
    <name type="synonym">Sertularia neritina</name>
    <dbReference type="NCBI Taxonomy" id="10212"/>
    <lineage>
        <taxon>Eukaryota</taxon>
        <taxon>Metazoa</taxon>
        <taxon>Spiralia</taxon>
        <taxon>Lophotrochozoa</taxon>
        <taxon>Bryozoa</taxon>
        <taxon>Gymnolaemata</taxon>
        <taxon>Cheilostomatida</taxon>
        <taxon>Flustrina</taxon>
        <taxon>Buguloidea</taxon>
        <taxon>Bugulidae</taxon>
        <taxon>Bugula</taxon>
    </lineage>
</organism>
<evidence type="ECO:0000256" key="6">
    <source>
        <dbReference type="ARBA" id="ARBA00022946"/>
    </source>
</evidence>
<dbReference type="GO" id="GO:0005654">
    <property type="term" value="C:nucleoplasm"/>
    <property type="evidence" value="ECO:0007669"/>
    <property type="project" value="TreeGrafter"/>
</dbReference>
<dbReference type="InterPro" id="IPR025812">
    <property type="entry name" value="Trm10_C_MTase_dom"/>
</dbReference>
<dbReference type="OrthoDB" id="278300at2759"/>
<dbReference type="InterPro" id="IPR028564">
    <property type="entry name" value="MT_TRM10-typ"/>
</dbReference>
<dbReference type="GO" id="GO:0070131">
    <property type="term" value="P:positive regulation of mitochondrial translation"/>
    <property type="evidence" value="ECO:0007669"/>
    <property type="project" value="TreeGrafter"/>
</dbReference>
<gene>
    <name evidence="11" type="ORF">EB796_015321</name>
</gene>
<evidence type="ECO:0000313" key="11">
    <source>
        <dbReference type="EMBL" id="KAF6026370.1"/>
    </source>
</evidence>
<dbReference type="GO" id="GO:0005739">
    <property type="term" value="C:mitochondrion"/>
    <property type="evidence" value="ECO:0007669"/>
    <property type="project" value="UniProtKB-SubCell"/>
</dbReference>
<keyword evidence="5" id="KW-0819">tRNA processing</keyword>
<dbReference type="EMBL" id="VXIV02002292">
    <property type="protein sequence ID" value="KAF6026370.1"/>
    <property type="molecule type" value="Genomic_DNA"/>
</dbReference>
<dbReference type="GO" id="GO:0008168">
    <property type="term" value="F:methyltransferase activity"/>
    <property type="evidence" value="ECO:0007669"/>
    <property type="project" value="UniProtKB-KW"/>
</dbReference>
<dbReference type="Gene3D" id="3.40.1280.30">
    <property type="match status" value="1"/>
</dbReference>
<dbReference type="GO" id="GO:0032259">
    <property type="term" value="P:methylation"/>
    <property type="evidence" value="ECO:0007669"/>
    <property type="project" value="UniProtKB-KW"/>
</dbReference>
<evidence type="ECO:0000313" key="12">
    <source>
        <dbReference type="Proteomes" id="UP000593567"/>
    </source>
</evidence>
<dbReference type="PANTHER" id="PTHR13563:SF5">
    <property type="entry name" value="TRNA METHYLTRANSFERASE 10 HOMOLOG C"/>
    <property type="match status" value="1"/>
</dbReference>
<keyword evidence="3" id="KW-0808">Transferase</keyword>
<keyword evidence="6" id="KW-0809">Transit peptide</keyword>
<dbReference type="CDD" id="cd18102">
    <property type="entry name" value="Trm10_MRRP1"/>
    <property type="match status" value="1"/>
</dbReference>
<dbReference type="Proteomes" id="UP000593567">
    <property type="component" value="Unassembled WGS sequence"/>
</dbReference>
<dbReference type="AlphaFoldDB" id="A0A7J7JJA5"/>
<evidence type="ECO:0000259" key="10">
    <source>
        <dbReference type="PROSITE" id="PS51675"/>
    </source>
</evidence>
<comment type="caution">
    <text evidence="11">The sequence shown here is derived from an EMBL/GenBank/DDBJ whole genome shotgun (WGS) entry which is preliminary data.</text>
</comment>
<evidence type="ECO:0000256" key="3">
    <source>
        <dbReference type="ARBA" id="ARBA00022679"/>
    </source>
</evidence>
<dbReference type="InterPro" id="IPR038459">
    <property type="entry name" value="MT_TRM10-typ_sf"/>
</dbReference>
<evidence type="ECO:0000256" key="7">
    <source>
        <dbReference type="ARBA" id="ARBA00023054"/>
    </source>
</evidence>
<dbReference type="PROSITE" id="PS51675">
    <property type="entry name" value="SAM_MT_TRM10"/>
    <property type="match status" value="1"/>
</dbReference>
<accession>A0A7J7JJA5</accession>
<dbReference type="PANTHER" id="PTHR13563">
    <property type="entry name" value="TRNA (GUANINE-9-) METHYLTRANSFERASE"/>
    <property type="match status" value="1"/>
</dbReference>
<evidence type="ECO:0000256" key="4">
    <source>
        <dbReference type="ARBA" id="ARBA00022691"/>
    </source>
</evidence>
<protein>
    <recommendedName>
        <fullName evidence="9">RNA (guanine-9-)-methyltransferase domain-containing protein 1</fullName>
    </recommendedName>
</protein>